<dbReference type="VEuPathDB" id="FungiDB:PPTG_24131"/>
<feature type="chain" id="PRO_5004822187" description="Secreted protein" evidence="2">
    <location>
        <begin position="28"/>
        <end position="105"/>
    </location>
</feature>
<reference evidence="4" key="1">
    <citation type="submission" date="2011-12" db="EMBL/GenBank/DDBJ databases">
        <authorList>
            <consortium name="The Broad Institute Genome Sequencing Platform"/>
            <person name="Russ C."/>
            <person name="Tyler B."/>
            <person name="Panabieres F."/>
            <person name="Shan W."/>
            <person name="Tripathy S."/>
            <person name="Grunwald N."/>
            <person name="Machado M."/>
            <person name="Young S.K."/>
            <person name="Zeng Q."/>
            <person name="Gargeya S."/>
            <person name="Fitzgerald M."/>
            <person name="Haas B."/>
            <person name="Abouelleil A."/>
            <person name="Alvarado L."/>
            <person name="Arachchi H.M."/>
            <person name="Berlin A."/>
            <person name="Chapman S.B."/>
            <person name="Gearin G."/>
            <person name="Goldberg J."/>
            <person name="Griggs A."/>
            <person name="Gujja S."/>
            <person name="Hansen M."/>
            <person name="Heiman D."/>
            <person name="Howarth C."/>
            <person name="Larimer J."/>
            <person name="Lui A."/>
            <person name="MacDonald P.J.P."/>
            <person name="McCowen C."/>
            <person name="Montmayeur A."/>
            <person name="Murphy C."/>
            <person name="Neiman D."/>
            <person name="Pearson M."/>
            <person name="Priest M."/>
            <person name="Roberts A."/>
            <person name="Saif S."/>
            <person name="Shea T."/>
            <person name="Sisk P."/>
            <person name="Stolte C."/>
            <person name="Sykes S."/>
            <person name="Wortman J."/>
            <person name="Nusbaum C."/>
            <person name="Birren B."/>
        </authorList>
    </citation>
    <scope>NUCLEOTIDE SEQUENCE [LARGE SCALE GENOMIC DNA]</scope>
    <source>
        <strain evidence="4">INRA-310</strain>
    </source>
</reference>
<name>W2PM20_PHYN3</name>
<accession>W2PM20</accession>
<sequence length="105" mass="11811">MEHCWRSTSRLATRMATISLVSFLAVSAPISVKQHHDCRFIVCRRHIREIGLQRRLPGTALERQRGASMTRWHSHASVSRCRSRSQASVSARSAGCLSSPLERPS</sequence>
<dbReference type="GeneID" id="20192730"/>
<dbReference type="EMBL" id="KI669630">
    <property type="protein sequence ID" value="ETN01080.1"/>
    <property type="molecule type" value="Genomic_DNA"/>
</dbReference>
<protein>
    <recommendedName>
        <fullName evidence="5">Secreted protein</fullName>
    </recommendedName>
</protein>
<evidence type="ECO:0000313" key="4">
    <source>
        <dbReference type="Proteomes" id="UP000018817"/>
    </source>
</evidence>
<dbReference type="RefSeq" id="XP_008913635.1">
    <property type="nucleotide sequence ID" value="XM_008915387.1"/>
</dbReference>
<feature type="signal peptide" evidence="2">
    <location>
        <begin position="1"/>
        <end position="27"/>
    </location>
</feature>
<evidence type="ECO:0000313" key="3">
    <source>
        <dbReference type="EMBL" id="ETN01080.1"/>
    </source>
</evidence>
<feature type="region of interest" description="Disordered" evidence="1">
    <location>
        <begin position="63"/>
        <end position="105"/>
    </location>
</feature>
<dbReference type="AlphaFoldDB" id="W2PM20"/>
<proteinExistence type="predicted"/>
<feature type="compositionally biased region" description="Low complexity" evidence="1">
    <location>
        <begin position="76"/>
        <end position="94"/>
    </location>
</feature>
<keyword evidence="2" id="KW-0732">Signal</keyword>
<evidence type="ECO:0008006" key="5">
    <source>
        <dbReference type="Google" id="ProtNLM"/>
    </source>
</evidence>
<gene>
    <name evidence="3" type="ORF">PPTG_24131</name>
</gene>
<reference evidence="3 4" key="2">
    <citation type="submission" date="2013-11" db="EMBL/GenBank/DDBJ databases">
        <title>The Genome Sequence of Phytophthora parasitica INRA-310.</title>
        <authorList>
            <consortium name="The Broad Institute Genomics Platform"/>
            <person name="Russ C."/>
            <person name="Tyler B."/>
            <person name="Panabieres F."/>
            <person name="Shan W."/>
            <person name="Tripathy S."/>
            <person name="Grunwald N."/>
            <person name="Machado M."/>
            <person name="Johnson C.S."/>
            <person name="Arredondo F."/>
            <person name="Hong C."/>
            <person name="Coffey M."/>
            <person name="Young S.K."/>
            <person name="Zeng Q."/>
            <person name="Gargeya S."/>
            <person name="Fitzgerald M."/>
            <person name="Abouelleil A."/>
            <person name="Alvarado L."/>
            <person name="Chapman S.B."/>
            <person name="Gainer-Dewar J."/>
            <person name="Goldberg J."/>
            <person name="Griggs A."/>
            <person name="Gujja S."/>
            <person name="Hansen M."/>
            <person name="Howarth C."/>
            <person name="Imamovic A."/>
            <person name="Ireland A."/>
            <person name="Larimer J."/>
            <person name="McCowan C."/>
            <person name="Murphy C."/>
            <person name="Pearson M."/>
            <person name="Poon T.W."/>
            <person name="Priest M."/>
            <person name="Roberts A."/>
            <person name="Saif S."/>
            <person name="Shea T."/>
            <person name="Sykes S."/>
            <person name="Wortman J."/>
            <person name="Nusbaum C."/>
            <person name="Birren B."/>
        </authorList>
    </citation>
    <scope>NUCLEOTIDE SEQUENCE [LARGE SCALE GENOMIC DNA]</scope>
    <source>
        <strain evidence="3 4">INRA-310</strain>
    </source>
</reference>
<dbReference type="Proteomes" id="UP000018817">
    <property type="component" value="Unassembled WGS sequence"/>
</dbReference>
<organism evidence="3 4">
    <name type="scientific">Phytophthora nicotianae (strain INRA-310)</name>
    <name type="common">Phytophthora parasitica</name>
    <dbReference type="NCBI Taxonomy" id="761204"/>
    <lineage>
        <taxon>Eukaryota</taxon>
        <taxon>Sar</taxon>
        <taxon>Stramenopiles</taxon>
        <taxon>Oomycota</taxon>
        <taxon>Peronosporomycetes</taxon>
        <taxon>Peronosporales</taxon>
        <taxon>Peronosporaceae</taxon>
        <taxon>Phytophthora</taxon>
    </lineage>
</organism>
<evidence type="ECO:0000256" key="2">
    <source>
        <dbReference type="SAM" id="SignalP"/>
    </source>
</evidence>
<evidence type="ECO:0000256" key="1">
    <source>
        <dbReference type="SAM" id="MobiDB-lite"/>
    </source>
</evidence>